<organism evidence="1 2">
    <name type="scientific">Metabacillus niabensis</name>
    <dbReference type="NCBI Taxonomy" id="324854"/>
    <lineage>
        <taxon>Bacteria</taxon>
        <taxon>Bacillati</taxon>
        <taxon>Bacillota</taxon>
        <taxon>Bacilli</taxon>
        <taxon>Bacillales</taxon>
        <taxon>Bacillaceae</taxon>
        <taxon>Metabacillus</taxon>
    </lineage>
</organism>
<sequence length="67" mass="7913">MKETEQIDKEVVRDYFTYLVQNSKRLSLNLADIKKSLQMIEDILHIEIDHSLSDFSLSNTSLWNNLK</sequence>
<dbReference type="InterPro" id="IPR035388">
    <property type="entry name" value="SwrA"/>
</dbReference>
<protein>
    <submittedName>
        <fullName evidence="1">Uncharacterized protein</fullName>
    </submittedName>
</protein>
<dbReference type="Proteomes" id="UP001232245">
    <property type="component" value="Unassembled WGS sequence"/>
</dbReference>
<keyword evidence="2" id="KW-1185">Reference proteome</keyword>
<accession>A0ABT9Z8V2</accession>
<dbReference type="EMBL" id="JAUSTZ010000031">
    <property type="protein sequence ID" value="MDQ0228700.1"/>
    <property type="molecule type" value="Genomic_DNA"/>
</dbReference>
<proteinExistence type="predicted"/>
<comment type="caution">
    <text evidence="1">The sequence shown here is derived from an EMBL/GenBank/DDBJ whole genome shotgun (WGS) entry which is preliminary data.</text>
</comment>
<evidence type="ECO:0000313" key="2">
    <source>
        <dbReference type="Proteomes" id="UP001232245"/>
    </source>
</evidence>
<evidence type="ECO:0000313" key="1">
    <source>
        <dbReference type="EMBL" id="MDQ0228700.1"/>
    </source>
</evidence>
<reference evidence="1 2" key="1">
    <citation type="submission" date="2023-07" db="EMBL/GenBank/DDBJ databases">
        <title>Genomic Encyclopedia of Type Strains, Phase IV (KMG-IV): sequencing the most valuable type-strain genomes for metagenomic binning, comparative biology and taxonomic classification.</title>
        <authorList>
            <person name="Goeker M."/>
        </authorList>
    </citation>
    <scope>NUCLEOTIDE SEQUENCE [LARGE SCALE GENOMIC DNA]</scope>
    <source>
        <strain evidence="1 2">DSM 17723</strain>
    </source>
</reference>
<dbReference type="Pfam" id="PF17423">
    <property type="entry name" value="SwrA"/>
    <property type="match status" value="1"/>
</dbReference>
<gene>
    <name evidence="1" type="ORF">J2S02_005089</name>
</gene>
<name>A0ABT9Z8V2_9BACI</name>